<organism evidence="2 3">
    <name type="scientific">Lusitaniella coriacea LEGE 07157</name>
    <dbReference type="NCBI Taxonomy" id="945747"/>
    <lineage>
        <taxon>Bacteria</taxon>
        <taxon>Bacillati</taxon>
        <taxon>Cyanobacteriota</taxon>
        <taxon>Cyanophyceae</taxon>
        <taxon>Spirulinales</taxon>
        <taxon>Lusitaniellaceae</taxon>
        <taxon>Lusitaniella</taxon>
    </lineage>
</organism>
<dbReference type="Proteomes" id="UP000654482">
    <property type="component" value="Unassembled WGS sequence"/>
</dbReference>
<dbReference type="AlphaFoldDB" id="A0A8J7DVW4"/>
<feature type="domain" description="Trypsin-co-occurring" evidence="1">
    <location>
        <begin position="25"/>
        <end position="112"/>
    </location>
</feature>
<dbReference type="InterPro" id="IPR045794">
    <property type="entry name" value="Trypco1"/>
</dbReference>
<keyword evidence="3" id="KW-1185">Reference proteome</keyword>
<dbReference type="EMBL" id="JADEWZ010000010">
    <property type="protein sequence ID" value="MBE9115992.1"/>
    <property type="molecule type" value="Genomic_DNA"/>
</dbReference>
<proteinExistence type="predicted"/>
<sequence>MSATQQLFFQADGEVRKLNVETTIIEKTPAEGNYDPYDEERSINITAQMEQAQQLIRNYTDYVLKSFKDFGAAEVQGIKLKFGVKLGGNAGIPYITQGSAESNLAIEVECKFPDNSK</sequence>
<gene>
    <name evidence="2" type="ORF">IQ249_08810</name>
</gene>
<dbReference type="Pfam" id="PF19493">
    <property type="entry name" value="Trypco1"/>
    <property type="match status" value="1"/>
</dbReference>
<evidence type="ECO:0000313" key="2">
    <source>
        <dbReference type="EMBL" id="MBE9115992.1"/>
    </source>
</evidence>
<evidence type="ECO:0000259" key="1">
    <source>
        <dbReference type="Pfam" id="PF19493"/>
    </source>
</evidence>
<accession>A0A8J7DVW4</accession>
<comment type="caution">
    <text evidence="2">The sequence shown here is derived from an EMBL/GenBank/DDBJ whole genome shotgun (WGS) entry which is preliminary data.</text>
</comment>
<name>A0A8J7DVW4_9CYAN</name>
<reference evidence="2" key="1">
    <citation type="submission" date="2020-10" db="EMBL/GenBank/DDBJ databases">
        <authorList>
            <person name="Castelo-Branco R."/>
            <person name="Eusebio N."/>
            <person name="Adriana R."/>
            <person name="Vieira A."/>
            <person name="Brugerolle De Fraissinette N."/>
            <person name="Rezende De Castro R."/>
            <person name="Schneider M.P."/>
            <person name="Vasconcelos V."/>
            <person name="Leao P.N."/>
        </authorList>
    </citation>
    <scope>NUCLEOTIDE SEQUENCE</scope>
    <source>
        <strain evidence="2">LEGE 07157</strain>
    </source>
</reference>
<dbReference type="NCBIfam" id="NF041216">
    <property type="entry name" value="CU044_2847_fam"/>
    <property type="match status" value="1"/>
</dbReference>
<dbReference type="RefSeq" id="WP_194029078.1">
    <property type="nucleotide sequence ID" value="NZ_JADEWZ010000010.1"/>
</dbReference>
<protein>
    <recommendedName>
        <fullName evidence="1">Trypsin-co-occurring domain-containing protein</fullName>
    </recommendedName>
</protein>
<evidence type="ECO:0000313" key="3">
    <source>
        <dbReference type="Proteomes" id="UP000654482"/>
    </source>
</evidence>